<dbReference type="EMBL" id="NPDT01000003">
    <property type="protein sequence ID" value="PJZ66069.1"/>
    <property type="molecule type" value="Genomic_DNA"/>
</dbReference>
<dbReference type="Proteomes" id="UP000231912">
    <property type="component" value="Unassembled WGS sequence"/>
</dbReference>
<dbReference type="SUPFAM" id="SSF47413">
    <property type="entry name" value="lambda repressor-like DNA-binding domains"/>
    <property type="match status" value="1"/>
</dbReference>
<evidence type="ECO:0000313" key="1">
    <source>
        <dbReference type="EMBL" id="PJZ66069.1"/>
    </source>
</evidence>
<proteinExistence type="predicted"/>
<gene>
    <name evidence="1" type="ORF">CH371_11185</name>
</gene>
<dbReference type="InterPro" id="IPR010982">
    <property type="entry name" value="Lambda_DNA-bd_dom_sf"/>
</dbReference>
<sequence length="140" mass="15693">MTVKKVENLLGKKVQALIEAKGDSQKEAAAKLKLTPTGMNGIVQGRVESASHSFLTLLKQEYKPDFNWLLNDSIPVLPIKYLSPEEEDKLVSKADQDKVLLSQIKTTKGLREIIQNLLKFSNQERKAIGDLIAEFSKKKD</sequence>
<protein>
    <submittedName>
        <fullName evidence="1">Transcriptional regulator</fullName>
    </submittedName>
</protein>
<dbReference type="RefSeq" id="WP_100758942.1">
    <property type="nucleotide sequence ID" value="NZ_NPDT01000003.1"/>
</dbReference>
<accession>A0A2M9ZCF5</accession>
<comment type="caution">
    <text evidence="1">The sequence shown here is derived from an EMBL/GenBank/DDBJ whole genome shotgun (WGS) entry which is preliminary data.</text>
</comment>
<name>A0A2M9ZCF5_9LEPT</name>
<organism evidence="1 2">
    <name type="scientific">Leptospira wolffii</name>
    <dbReference type="NCBI Taxonomy" id="409998"/>
    <lineage>
        <taxon>Bacteria</taxon>
        <taxon>Pseudomonadati</taxon>
        <taxon>Spirochaetota</taxon>
        <taxon>Spirochaetia</taxon>
        <taxon>Leptospirales</taxon>
        <taxon>Leptospiraceae</taxon>
        <taxon>Leptospira</taxon>
    </lineage>
</organism>
<dbReference type="AlphaFoldDB" id="A0A2M9ZCF5"/>
<dbReference type="GO" id="GO:0003677">
    <property type="term" value="F:DNA binding"/>
    <property type="evidence" value="ECO:0007669"/>
    <property type="project" value="InterPro"/>
</dbReference>
<reference evidence="1 2" key="1">
    <citation type="submission" date="2017-07" db="EMBL/GenBank/DDBJ databases">
        <title>Leptospira spp. isolated from tropical soils.</title>
        <authorList>
            <person name="Thibeaux R."/>
            <person name="Iraola G."/>
            <person name="Ferres I."/>
            <person name="Bierque E."/>
            <person name="Girault D."/>
            <person name="Soupe-Gilbert M.-E."/>
            <person name="Picardeau M."/>
            <person name="Goarant C."/>
        </authorList>
    </citation>
    <scope>NUCLEOTIDE SEQUENCE [LARGE SCALE GENOMIC DNA]</scope>
    <source>
        <strain evidence="1 2">FH2-C-A2</strain>
    </source>
</reference>
<dbReference type="Gene3D" id="1.10.260.40">
    <property type="entry name" value="lambda repressor-like DNA-binding domains"/>
    <property type="match status" value="1"/>
</dbReference>
<evidence type="ECO:0000313" key="2">
    <source>
        <dbReference type="Proteomes" id="UP000231912"/>
    </source>
</evidence>